<dbReference type="Proteomes" id="UP001261125">
    <property type="component" value="Unassembled WGS sequence"/>
</dbReference>
<gene>
    <name evidence="1" type="ORF">RWH44_07015</name>
</gene>
<proteinExistence type="predicted"/>
<keyword evidence="2" id="KW-1185">Reference proteome</keyword>
<dbReference type="RefSeq" id="WP_316004019.1">
    <property type="nucleotide sequence ID" value="NZ_JAWDIT010000002.1"/>
</dbReference>
<reference evidence="1 2" key="1">
    <citation type="submission" date="2023-09" db="EMBL/GenBank/DDBJ databases">
        <title>Microbacterium fusihabitans sp. nov., Microbacterium phycihabitans sp. nov., and Microbacterium cervinum sp. nov., isolated from dried seaweeds of beach.</title>
        <authorList>
            <person name="Lee S.D."/>
        </authorList>
    </citation>
    <scope>NUCLEOTIDE SEQUENCE [LARGE SCALE GENOMIC DNA]</scope>
    <source>
        <strain evidence="1 2">KSW2-29</strain>
    </source>
</reference>
<sequence>MTTDDAERDANDLFARTSEVVSASNWTTELTWGPCESPREGHVQLVLVAQSLTDIPAPTSTLAQAVVDSWQQVGRQPVIDSDESIGKSGGLVISDPANLTGTNADGSLTQLSLSDDAVFLQVVSPCIAGDLDQVRRATGPRLIPPSTP</sequence>
<accession>A0ABU3SL51</accession>
<protein>
    <submittedName>
        <fullName evidence="1">Uncharacterized protein</fullName>
    </submittedName>
</protein>
<name>A0ABU3SL51_9MICO</name>
<evidence type="ECO:0000313" key="1">
    <source>
        <dbReference type="EMBL" id="MDU0345454.1"/>
    </source>
</evidence>
<evidence type="ECO:0000313" key="2">
    <source>
        <dbReference type="Proteomes" id="UP001261125"/>
    </source>
</evidence>
<organism evidence="1 2">
    <name type="scientific">Microbacterium phycohabitans</name>
    <dbReference type="NCBI Taxonomy" id="3075993"/>
    <lineage>
        <taxon>Bacteria</taxon>
        <taxon>Bacillati</taxon>
        <taxon>Actinomycetota</taxon>
        <taxon>Actinomycetes</taxon>
        <taxon>Micrococcales</taxon>
        <taxon>Microbacteriaceae</taxon>
        <taxon>Microbacterium</taxon>
    </lineage>
</organism>
<dbReference type="EMBL" id="JAWDIT010000002">
    <property type="protein sequence ID" value="MDU0345454.1"/>
    <property type="molecule type" value="Genomic_DNA"/>
</dbReference>
<comment type="caution">
    <text evidence="1">The sequence shown here is derived from an EMBL/GenBank/DDBJ whole genome shotgun (WGS) entry which is preliminary data.</text>
</comment>